<organism evidence="2 3">
    <name type="scientific">Trametes pubescens</name>
    <name type="common">White-rot fungus</name>
    <dbReference type="NCBI Taxonomy" id="154538"/>
    <lineage>
        <taxon>Eukaryota</taxon>
        <taxon>Fungi</taxon>
        <taxon>Dikarya</taxon>
        <taxon>Basidiomycota</taxon>
        <taxon>Agaricomycotina</taxon>
        <taxon>Agaricomycetes</taxon>
        <taxon>Polyporales</taxon>
        <taxon>Polyporaceae</taxon>
        <taxon>Trametes</taxon>
    </lineage>
</organism>
<name>A0A1M2VKZ9_TRAPU</name>
<dbReference type="InterPro" id="IPR041667">
    <property type="entry name" value="Cupin_8"/>
</dbReference>
<dbReference type="GO" id="GO:0032259">
    <property type="term" value="P:methylation"/>
    <property type="evidence" value="ECO:0007669"/>
    <property type="project" value="UniProtKB-KW"/>
</dbReference>
<dbReference type="GO" id="GO:0008168">
    <property type="term" value="F:methyltransferase activity"/>
    <property type="evidence" value="ECO:0007669"/>
    <property type="project" value="UniProtKB-KW"/>
</dbReference>
<dbReference type="AlphaFoldDB" id="A0A1M2VKZ9"/>
<dbReference type="Gene3D" id="2.60.120.650">
    <property type="entry name" value="Cupin"/>
    <property type="match status" value="1"/>
</dbReference>
<comment type="caution">
    <text evidence="2">The sequence shown here is derived from an EMBL/GenBank/DDBJ whole genome shotgun (WGS) entry which is preliminary data.</text>
</comment>
<dbReference type="PANTHER" id="PTHR12461">
    <property type="entry name" value="HYPOXIA-INDUCIBLE FACTOR 1 ALPHA INHIBITOR-RELATED"/>
    <property type="match status" value="1"/>
</dbReference>
<dbReference type="EMBL" id="MNAD01001067">
    <property type="protein sequence ID" value="OJT08247.1"/>
    <property type="molecule type" value="Genomic_DNA"/>
</dbReference>
<keyword evidence="3" id="KW-1185">Reference proteome</keyword>
<gene>
    <name evidence="2" type="ORF">TRAPUB_857</name>
</gene>
<dbReference type="OrthoDB" id="424465at2759"/>
<dbReference type="InterPro" id="IPR003347">
    <property type="entry name" value="JmjC_dom"/>
</dbReference>
<proteinExistence type="predicted"/>
<dbReference type="PROSITE" id="PS51184">
    <property type="entry name" value="JMJC"/>
    <property type="match status" value="1"/>
</dbReference>
<dbReference type="Proteomes" id="UP000184267">
    <property type="component" value="Unassembled WGS sequence"/>
</dbReference>
<dbReference type="SUPFAM" id="SSF51197">
    <property type="entry name" value="Clavaminate synthase-like"/>
    <property type="match status" value="1"/>
</dbReference>
<accession>A0A1M2VKZ9</accession>
<evidence type="ECO:0000313" key="3">
    <source>
        <dbReference type="Proteomes" id="UP000184267"/>
    </source>
</evidence>
<dbReference type="Pfam" id="PF13621">
    <property type="entry name" value="Cupin_8"/>
    <property type="match status" value="1"/>
</dbReference>
<dbReference type="OMA" id="WWFLPRN"/>
<reference evidence="2 3" key="1">
    <citation type="submission" date="2016-10" db="EMBL/GenBank/DDBJ databases">
        <title>Genome sequence of the basidiomycete white-rot fungus Trametes pubescens.</title>
        <authorList>
            <person name="Makela M.R."/>
            <person name="Granchi Z."/>
            <person name="Peng M."/>
            <person name="De Vries R.P."/>
            <person name="Grigoriev I."/>
            <person name="Riley R."/>
            <person name="Hilden K."/>
        </authorList>
    </citation>
    <scope>NUCLEOTIDE SEQUENCE [LARGE SCALE GENOMIC DNA]</scope>
    <source>
        <strain evidence="2 3">FBCC735</strain>
    </source>
</reference>
<keyword evidence="2" id="KW-0489">Methyltransferase</keyword>
<keyword evidence="2" id="KW-0808">Transferase</keyword>
<dbReference type="STRING" id="154538.A0A1M2VKZ9"/>
<sequence length="340" mass="37459">MTLLRVGARAHPRISTSCNLLRQHRLARLLRTFASNNGSDRPPLDGYHVLTTRPVLEAPDSLASSPPAFLEYLRSPTAAPLLLRAHTRPAARSRAETLLRTLWTAGDRLVEVEIGRYDKPAPGTGGRMDVPLRMYLEWLTGEQGGGSGEGERVQLYLAQWRAGDEVPGLAETVQTPSLLAPLLANHTVDLYQSSFFIGPATTITPLHYDPYYNLYNVYASSDPNVHAKHFVLLPPDLSESLSRADGSVLRNTSPVDLHLRGDSSGNAFDVLIDPSTAPLRTREALSESGGALSCVLREGDTLFVPRKWWHRVENVRLQDTDAANPGWTAGVGWWFLPRNS</sequence>
<evidence type="ECO:0000313" key="2">
    <source>
        <dbReference type="EMBL" id="OJT08247.1"/>
    </source>
</evidence>
<dbReference type="PANTHER" id="PTHR12461:SF105">
    <property type="entry name" value="HYPOXIA-INDUCIBLE FACTOR 1-ALPHA INHIBITOR"/>
    <property type="match status" value="1"/>
</dbReference>
<feature type="domain" description="JmjC" evidence="1">
    <location>
        <begin position="164"/>
        <end position="340"/>
    </location>
</feature>
<protein>
    <submittedName>
        <fullName evidence="2">Lysine-specific demethylase 8</fullName>
    </submittedName>
</protein>
<evidence type="ECO:0000259" key="1">
    <source>
        <dbReference type="PROSITE" id="PS51184"/>
    </source>
</evidence>